<gene>
    <name evidence="2" type="ORF">NDU88_002867</name>
</gene>
<feature type="compositionally biased region" description="Basic and acidic residues" evidence="1">
    <location>
        <begin position="82"/>
        <end position="97"/>
    </location>
</feature>
<evidence type="ECO:0000313" key="3">
    <source>
        <dbReference type="Proteomes" id="UP001066276"/>
    </source>
</evidence>
<protein>
    <submittedName>
        <fullName evidence="2">Uncharacterized protein</fullName>
    </submittedName>
</protein>
<keyword evidence="3" id="KW-1185">Reference proteome</keyword>
<accession>A0AAV7KVF4</accession>
<dbReference type="AlphaFoldDB" id="A0AAV7KVF4"/>
<feature type="compositionally biased region" description="Basic and acidic residues" evidence="1">
    <location>
        <begin position="65"/>
        <end position="75"/>
    </location>
</feature>
<dbReference type="EMBL" id="JANPWB010000016">
    <property type="protein sequence ID" value="KAJ1082702.1"/>
    <property type="molecule type" value="Genomic_DNA"/>
</dbReference>
<evidence type="ECO:0000256" key="1">
    <source>
        <dbReference type="SAM" id="MobiDB-lite"/>
    </source>
</evidence>
<evidence type="ECO:0000313" key="2">
    <source>
        <dbReference type="EMBL" id="KAJ1082702.1"/>
    </source>
</evidence>
<reference evidence="2" key="1">
    <citation type="journal article" date="2022" name="bioRxiv">
        <title>Sequencing and chromosome-scale assembly of the giantPleurodeles waltlgenome.</title>
        <authorList>
            <person name="Brown T."/>
            <person name="Elewa A."/>
            <person name="Iarovenko S."/>
            <person name="Subramanian E."/>
            <person name="Araus A.J."/>
            <person name="Petzold A."/>
            <person name="Susuki M."/>
            <person name="Suzuki K.-i.T."/>
            <person name="Hayashi T."/>
            <person name="Toyoda A."/>
            <person name="Oliveira C."/>
            <person name="Osipova E."/>
            <person name="Leigh N.D."/>
            <person name="Simon A."/>
            <person name="Yun M.H."/>
        </authorList>
    </citation>
    <scope>NUCLEOTIDE SEQUENCE</scope>
    <source>
        <strain evidence="2">20211129_DDA</strain>
        <tissue evidence="2">Liver</tissue>
    </source>
</reference>
<name>A0AAV7KVF4_PLEWA</name>
<comment type="caution">
    <text evidence="2">The sequence shown here is derived from an EMBL/GenBank/DDBJ whole genome shotgun (WGS) entry which is preliminary data.</text>
</comment>
<dbReference type="Proteomes" id="UP001066276">
    <property type="component" value="Chromosome 12"/>
</dbReference>
<feature type="compositionally biased region" description="Basic and acidic residues" evidence="1">
    <location>
        <begin position="40"/>
        <end position="52"/>
    </location>
</feature>
<proteinExistence type="predicted"/>
<feature type="region of interest" description="Disordered" evidence="1">
    <location>
        <begin position="29"/>
        <end position="103"/>
    </location>
</feature>
<sequence length="103" mass="11838">MLLKPKRYESRVRYTNRVSEVPATYCAEAGNPDIQVPETPNREDGQRARRAEEEEAAEAGNPDIRVPEILKREDDSVQGAQRVERTWNGERQRDQRTAKSGRT</sequence>
<organism evidence="2 3">
    <name type="scientific">Pleurodeles waltl</name>
    <name type="common">Iberian ribbed newt</name>
    <dbReference type="NCBI Taxonomy" id="8319"/>
    <lineage>
        <taxon>Eukaryota</taxon>
        <taxon>Metazoa</taxon>
        <taxon>Chordata</taxon>
        <taxon>Craniata</taxon>
        <taxon>Vertebrata</taxon>
        <taxon>Euteleostomi</taxon>
        <taxon>Amphibia</taxon>
        <taxon>Batrachia</taxon>
        <taxon>Caudata</taxon>
        <taxon>Salamandroidea</taxon>
        <taxon>Salamandridae</taxon>
        <taxon>Pleurodelinae</taxon>
        <taxon>Pleurodeles</taxon>
    </lineage>
</organism>